<evidence type="ECO:0000256" key="4">
    <source>
        <dbReference type="PROSITE-ProRule" id="PRU00335"/>
    </source>
</evidence>
<dbReference type="InterPro" id="IPR036271">
    <property type="entry name" value="Tet_transcr_reg_TetR-rel_C_sf"/>
</dbReference>
<keyword evidence="3" id="KW-0804">Transcription</keyword>
<name>A0A919KI78_9XANT</name>
<reference evidence="6" key="1">
    <citation type="journal article" date="2014" name="Int. J. Syst. Evol. Microbiol.">
        <title>Complete genome sequence of Corynebacterium casei LMG S-19264T (=DSM 44701T), isolated from a smear-ripened cheese.</title>
        <authorList>
            <consortium name="US DOE Joint Genome Institute (JGI-PGF)"/>
            <person name="Walter F."/>
            <person name="Albersmeier A."/>
            <person name="Kalinowski J."/>
            <person name="Ruckert C."/>
        </authorList>
    </citation>
    <scope>NUCLEOTIDE SEQUENCE</scope>
    <source>
        <strain evidence="6">JCM 13306</strain>
    </source>
</reference>
<dbReference type="RefSeq" id="WP_113397321.1">
    <property type="nucleotide sequence ID" value="NZ_BNBA01000018.1"/>
</dbReference>
<evidence type="ECO:0000313" key="7">
    <source>
        <dbReference type="Proteomes" id="UP000623958"/>
    </source>
</evidence>
<evidence type="ECO:0000313" key="6">
    <source>
        <dbReference type="EMBL" id="GHH55684.1"/>
    </source>
</evidence>
<sequence>MGDVKIKRGRGRPPAFERETVLERAMQVFWASGYEGTSIPMLTDAMGISAQSLYAAFGSKEALYREALDFYGSTIGGYVVKALTEEENAIDSVIRVLRESAAAFGRTTGIPGCMITTTPADANPSPLVILGRELRAGSVSMVRARLEDGIAKGQVRPDIDPSGWARYVGSVVQGMSIQARDGAPANELLNIAEIAAETLNSIRTAPEPIA</sequence>
<protein>
    <submittedName>
        <fullName evidence="6">TetR family transcriptional regulator</fullName>
    </submittedName>
</protein>
<dbReference type="PROSITE" id="PS50977">
    <property type="entry name" value="HTH_TETR_2"/>
    <property type="match status" value="1"/>
</dbReference>
<feature type="DNA-binding region" description="H-T-H motif" evidence="4">
    <location>
        <begin position="38"/>
        <end position="57"/>
    </location>
</feature>
<reference evidence="6" key="2">
    <citation type="submission" date="2020-09" db="EMBL/GenBank/DDBJ databases">
        <authorList>
            <person name="Sun Q."/>
            <person name="Ohkuma M."/>
        </authorList>
    </citation>
    <scope>NUCLEOTIDE SEQUENCE</scope>
    <source>
        <strain evidence="6">JCM 13306</strain>
    </source>
</reference>
<dbReference type="SUPFAM" id="SSF48498">
    <property type="entry name" value="Tetracyclin repressor-like, C-terminal domain"/>
    <property type="match status" value="1"/>
</dbReference>
<dbReference type="Gene3D" id="1.10.357.10">
    <property type="entry name" value="Tetracycline Repressor, domain 2"/>
    <property type="match status" value="1"/>
</dbReference>
<dbReference type="PANTHER" id="PTHR47506">
    <property type="entry name" value="TRANSCRIPTIONAL REGULATORY PROTEIN"/>
    <property type="match status" value="1"/>
</dbReference>
<dbReference type="EMBL" id="BNBA01000018">
    <property type="protein sequence ID" value="GHH55684.1"/>
    <property type="molecule type" value="Genomic_DNA"/>
</dbReference>
<evidence type="ECO:0000256" key="1">
    <source>
        <dbReference type="ARBA" id="ARBA00023015"/>
    </source>
</evidence>
<dbReference type="Pfam" id="PF00440">
    <property type="entry name" value="TetR_N"/>
    <property type="match status" value="1"/>
</dbReference>
<accession>A0A919KI78</accession>
<dbReference type="InterPro" id="IPR001647">
    <property type="entry name" value="HTH_TetR"/>
</dbReference>
<evidence type="ECO:0000256" key="2">
    <source>
        <dbReference type="ARBA" id="ARBA00023125"/>
    </source>
</evidence>
<keyword evidence="7" id="KW-1185">Reference proteome</keyword>
<dbReference type="InterPro" id="IPR009057">
    <property type="entry name" value="Homeodomain-like_sf"/>
</dbReference>
<dbReference type="PANTHER" id="PTHR47506:SF1">
    <property type="entry name" value="HTH-TYPE TRANSCRIPTIONAL REGULATOR YJDC"/>
    <property type="match status" value="1"/>
</dbReference>
<evidence type="ECO:0000259" key="5">
    <source>
        <dbReference type="PROSITE" id="PS50977"/>
    </source>
</evidence>
<evidence type="ECO:0000256" key="3">
    <source>
        <dbReference type="ARBA" id="ARBA00023163"/>
    </source>
</evidence>
<gene>
    <name evidence="6" type="ORF">GCM10009090_24350</name>
</gene>
<dbReference type="Gene3D" id="1.10.10.60">
    <property type="entry name" value="Homeodomain-like"/>
    <property type="match status" value="1"/>
</dbReference>
<dbReference type="PRINTS" id="PR00455">
    <property type="entry name" value="HTHTETR"/>
</dbReference>
<feature type="domain" description="HTH tetR-type" evidence="5">
    <location>
        <begin position="15"/>
        <end position="75"/>
    </location>
</feature>
<dbReference type="SUPFAM" id="SSF46689">
    <property type="entry name" value="Homeodomain-like"/>
    <property type="match status" value="1"/>
</dbReference>
<comment type="caution">
    <text evidence="6">The sequence shown here is derived from an EMBL/GenBank/DDBJ whole genome shotgun (WGS) entry which is preliminary data.</text>
</comment>
<keyword evidence="2 4" id="KW-0238">DNA-binding</keyword>
<organism evidence="6 7">
    <name type="scientific">Xanthomonas boreopolis</name>
    <dbReference type="NCBI Taxonomy" id="86183"/>
    <lineage>
        <taxon>Bacteria</taxon>
        <taxon>Pseudomonadati</taxon>
        <taxon>Pseudomonadota</taxon>
        <taxon>Gammaproteobacteria</taxon>
        <taxon>Lysobacterales</taxon>
        <taxon>Lysobacteraceae</taxon>
        <taxon>Xanthomonas</taxon>
    </lineage>
</organism>
<dbReference type="Proteomes" id="UP000623958">
    <property type="component" value="Unassembled WGS sequence"/>
</dbReference>
<dbReference type="AlphaFoldDB" id="A0A919KI78"/>
<keyword evidence="1" id="KW-0805">Transcription regulation</keyword>
<dbReference type="GO" id="GO:0003677">
    <property type="term" value="F:DNA binding"/>
    <property type="evidence" value="ECO:0007669"/>
    <property type="project" value="UniProtKB-UniRule"/>
</dbReference>
<proteinExistence type="predicted"/>